<comment type="function">
    <text evidence="4">Catalyzes the NADPH-dependent reduction of ketopantoate into pantoic acid.</text>
</comment>
<dbReference type="InterPro" id="IPR036291">
    <property type="entry name" value="NAD(P)-bd_dom_sf"/>
</dbReference>
<sequence length="303" mass="32972">MNIVIMGAGAVGAYFGGRLAETGQNIHFLVREGRARQLNENGLEIKSTHGDYHFDHLNFTADAGDIENPDLVILAVKGYHLNGTIPLLKTLATKGAKVLPLLNGIEHIPILQKELGFDAVIGGSAYIIATLDDKGYVIHSSGQHDIVFGPLHPSQEEICSQLEAISRDAKMKSRLSREILYELWNKYTFITAFSGVTTASGLEIGEILSSPPTAELLDKVLKEMQKLAKSQGVTLSDEEVAHAFTKFGKFPSSATSSMHQDRRKGLTLEVEHLQGGALRLAKQAGISLPVVETLYGLIKPFEK</sequence>
<dbReference type="Pfam" id="PF02558">
    <property type="entry name" value="ApbA"/>
    <property type="match status" value="1"/>
</dbReference>
<keyword evidence="4" id="KW-0566">Pantothenate biosynthesis</keyword>
<dbReference type="FunFam" id="1.10.1040.10:FF:000017">
    <property type="entry name" value="2-dehydropantoate 2-reductase"/>
    <property type="match status" value="1"/>
</dbReference>
<proteinExistence type="inferred from homology"/>
<accession>A0A372LAX8</accession>
<keyword evidence="2 4" id="KW-0521">NADP</keyword>
<dbReference type="RefSeq" id="WP_117323022.1">
    <property type="nucleotide sequence ID" value="NZ_QVTD01000008.1"/>
</dbReference>
<dbReference type="GO" id="GO:0005737">
    <property type="term" value="C:cytoplasm"/>
    <property type="evidence" value="ECO:0007669"/>
    <property type="project" value="TreeGrafter"/>
</dbReference>
<dbReference type="Gene3D" id="3.40.50.720">
    <property type="entry name" value="NAD(P)-binding Rossmann-like Domain"/>
    <property type="match status" value="1"/>
</dbReference>
<evidence type="ECO:0000256" key="2">
    <source>
        <dbReference type="ARBA" id="ARBA00022857"/>
    </source>
</evidence>
<dbReference type="InterPro" id="IPR013752">
    <property type="entry name" value="KPA_reductase"/>
</dbReference>
<dbReference type="PANTHER" id="PTHR21708:SF26">
    <property type="entry name" value="2-DEHYDROPANTOATE 2-REDUCTASE"/>
    <property type="match status" value="1"/>
</dbReference>
<dbReference type="UniPathway" id="UPA00028">
    <property type="reaction ID" value="UER00004"/>
</dbReference>
<dbReference type="InterPro" id="IPR008927">
    <property type="entry name" value="6-PGluconate_DH-like_C_sf"/>
</dbReference>
<evidence type="ECO:0000256" key="4">
    <source>
        <dbReference type="RuleBase" id="RU362068"/>
    </source>
</evidence>
<keyword evidence="3 4" id="KW-0560">Oxidoreductase</keyword>
<keyword evidence="8" id="KW-1185">Reference proteome</keyword>
<evidence type="ECO:0000313" key="8">
    <source>
        <dbReference type="Proteomes" id="UP000262939"/>
    </source>
</evidence>
<comment type="caution">
    <text evidence="7">The sequence shown here is derived from an EMBL/GenBank/DDBJ whole genome shotgun (WGS) entry which is preliminary data.</text>
</comment>
<evidence type="ECO:0000256" key="3">
    <source>
        <dbReference type="ARBA" id="ARBA00023002"/>
    </source>
</evidence>
<protein>
    <recommendedName>
        <fullName evidence="4">2-dehydropantoate 2-reductase</fullName>
        <ecNumber evidence="4">1.1.1.169</ecNumber>
    </recommendedName>
    <alternativeName>
        <fullName evidence="4">Ketopantoate reductase</fullName>
    </alternativeName>
</protein>
<dbReference type="SUPFAM" id="SSF48179">
    <property type="entry name" value="6-phosphogluconate dehydrogenase C-terminal domain-like"/>
    <property type="match status" value="1"/>
</dbReference>
<dbReference type="GO" id="GO:0008677">
    <property type="term" value="F:2-dehydropantoate 2-reductase activity"/>
    <property type="evidence" value="ECO:0007669"/>
    <property type="project" value="UniProtKB-EC"/>
</dbReference>
<dbReference type="InterPro" id="IPR013332">
    <property type="entry name" value="KPR_N"/>
</dbReference>
<dbReference type="GO" id="GO:0015940">
    <property type="term" value="P:pantothenate biosynthetic process"/>
    <property type="evidence" value="ECO:0007669"/>
    <property type="project" value="UniProtKB-UniPathway"/>
</dbReference>
<dbReference type="SUPFAM" id="SSF51735">
    <property type="entry name" value="NAD(P)-binding Rossmann-fold domains"/>
    <property type="match status" value="1"/>
</dbReference>
<dbReference type="NCBIfam" id="TIGR00745">
    <property type="entry name" value="apbA_panE"/>
    <property type="match status" value="1"/>
</dbReference>
<evidence type="ECO:0000256" key="1">
    <source>
        <dbReference type="ARBA" id="ARBA00007870"/>
    </source>
</evidence>
<dbReference type="PANTHER" id="PTHR21708">
    <property type="entry name" value="PROBABLE 2-DEHYDROPANTOATE 2-REDUCTASE"/>
    <property type="match status" value="1"/>
</dbReference>
<dbReference type="EC" id="1.1.1.169" evidence="4"/>
<dbReference type="InterPro" id="IPR003710">
    <property type="entry name" value="ApbA"/>
</dbReference>
<name>A0A372LAX8_9BACI</name>
<dbReference type="Proteomes" id="UP000262939">
    <property type="component" value="Unassembled WGS sequence"/>
</dbReference>
<evidence type="ECO:0000313" key="7">
    <source>
        <dbReference type="EMBL" id="RFU62895.1"/>
    </source>
</evidence>
<dbReference type="EMBL" id="QVTD01000008">
    <property type="protein sequence ID" value="RFU62895.1"/>
    <property type="molecule type" value="Genomic_DNA"/>
</dbReference>
<feature type="domain" description="Ketopantoate reductase N-terminal" evidence="5">
    <location>
        <begin position="3"/>
        <end position="151"/>
    </location>
</feature>
<feature type="domain" description="Ketopantoate reductase C-terminal" evidence="6">
    <location>
        <begin position="179"/>
        <end position="300"/>
    </location>
</feature>
<dbReference type="AlphaFoldDB" id="A0A372LAX8"/>
<evidence type="ECO:0000259" key="5">
    <source>
        <dbReference type="Pfam" id="PF02558"/>
    </source>
</evidence>
<comment type="catalytic activity">
    <reaction evidence="4">
        <text>(R)-pantoate + NADP(+) = 2-dehydropantoate + NADPH + H(+)</text>
        <dbReference type="Rhea" id="RHEA:16233"/>
        <dbReference type="ChEBI" id="CHEBI:11561"/>
        <dbReference type="ChEBI" id="CHEBI:15378"/>
        <dbReference type="ChEBI" id="CHEBI:15980"/>
        <dbReference type="ChEBI" id="CHEBI:57783"/>
        <dbReference type="ChEBI" id="CHEBI:58349"/>
        <dbReference type="EC" id="1.1.1.169"/>
    </reaction>
</comment>
<comment type="similarity">
    <text evidence="1 4">Belongs to the ketopantoate reductase family.</text>
</comment>
<dbReference type="Pfam" id="PF08546">
    <property type="entry name" value="ApbA_C"/>
    <property type="match status" value="1"/>
</dbReference>
<gene>
    <name evidence="7" type="ORF">D0466_13170</name>
</gene>
<reference evidence="7 8" key="1">
    <citation type="submission" date="2018-08" db="EMBL/GenBank/DDBJ databases">
        <title>Bacillus chawlae sp. nov., Bacillus glennii sp. nov., and Bacillus saganii sp. nov. Isolated from the Vehicle Assembly Building at Kennedy Space Center where the Viking Spacecraft were Assembled.</title>
        <authorList>
            <person name="Seuylemezian A."/>
            <person name="Vaishampayan P."/>
        </authorList>
    </citation>
    <scope>NUCLEOTIDE SEQUENCE [LARGE SCALE GENOMIC DNA]</scope>
    <source>
        <strain evidence="7 8">V44-8</strain>
    </source>
</reference>
<comment type="pathway">
    <text evidence="4">Cofactor biosynthesis; (R)-pantothenate biosynthesis; (R)-pantoate from 3-methyl-2-oxobutanoate: step 2/2.</text>
</comment>
<organism evidence="7 8">
    <name type="scientific">Peribacillus glennii</name>
    <dbReference type="NCBI Taxonomy" id="2303991"/>
    <lineage>
        <taxon>Bacteria</taxon>
        <taxon>Bacillati</taxon>
        <taxon>Bacillota</taxon>
        <taxon>Bacilli</taxon>
        <taxon>Bacillales</taxon>
        <taxon>Bacillaceae</taxon>
        <taxon>Peribacillus</taxon>
    </lineage>
</organism>
<dbReference type="InterPro" id="IPR051402">
    <property type="entry name" value="KPR-Related"/>
</dbReference>
<evidence type="ECO:0000259" key="6">
    <source>
        <dbReference type="Pfam" id="PF08546"/>
    </source>
</evidence>
<dbReference type="InterPro" id="IPR013328">
    <property type="entry name" value="6PGD_dom2"/>
</dbReference>
<dbReference type="OrthoDB" id="9793586at2"/>
<dbReference type="Gene3D" id="1.10.1040.10">
    <property type="entry name" value="N-(1-d-carboxylethyl)-l-norvaline Dehydrogenase, domain 2"/>
    <property type="match status" value="1"/>
</dbReference>